<proteinExistence type="inferred from homology"/>
<dbReference type="Pfam" id="PF05971">
    <property type="entry name" value="Methyltransf_10"/>
    <property type="match status" value="1"/>
</dbReference>
<dbReference type="InterPro" id="IPR010286">
    <property type="entry name" value="METTL16/RlmF"/>
</dbReference>
<evidence type="ECO:0000256" key="5">
    <source>
        <dbReference type="ARBA" id="ARBA00022691"/>
    </source>
</evidence>
<dbReference type="GO" id="GO:0052907">
    <property type="term" value="F:23S rRNA (adenine(1618)-N(6))-methyltransferase activity"/>
    <property type="evidence" value="ECO:0007669"/>
    <property type="project" value="UniProtKB-EC"/>
</dbReference>
<dbReference type="GO" id="GO:0070475">
    <property type="term" value="P:rRNA base methylation"/>
    <property type="evidence" value="ECO:0007669"/>
    <property type="project" value="TreeGrafter"/>
</dbReference>
<evidence type="ECO:0000256" key="3">
    <source>
        <dbReference type="ARBA" id="ARBA00022603"/>
    </source>
</evidence>
<keyword evidence="8" id="KW-1185">Reference proteome</keyword>
<evidence type="ECO:0000256" key="2">
    <source>
        <dbReference type="ARBA" id="ARBA00022552"/>
    </source>
</evidence>
<dbReference type="PANTHER" id="PTHR13393">
    <property type="entry name" value="SAM-DEPENDENT METHYLTRANSFERASE"/>
    <property type="match status" value="1"/>
</dbReference>
<dbReference type="EMBL" id="AP021881">
    <property type="protein sequence ID" value="BBP01981.1"/>
    <property type="molecule type" value="Genomic_DNA"/>
</dbReference>
<evidence type="ECO:0000256" key="4">
    <source>
        <dbReference type="ARBA" id="ARBA00022679"/>
    </source>
</evidence>
<dbReference type="Proteomes" id="UP000463939">
    <property type="component" value="Chromosome"/>
</dbReference>
<sequence>MRIKPKKLVVLEPSQPPLTSFHPRNRHQGRYDFERLLLADAILADFVHVNAHGDLSIDFADSAAVKALNRALLHDSYGIKDWNIPQHNLCPPIPGRADYVHNLADLLAASNLGVIPKTAQVLDIGTGANCIYPLIGHSEYGWDFVASDINADSLANAEAILLANSAHAQHIQLRLQSDASAIFTGIIGDDEWFDLTMCNPPFHASPTEARAGSQRKWQNLGKSNKQNEPALNFGGKDAELWCAGGEQGFIQRMIAESAQIPTRCYWFTTLVSKSATLPSIYTALKQVNVQTHKTINMHQGQKQSRLVAWTFLNPVQQAAWRKLRWTGK</sequence>
<comment type="subcellular location">
    <subcellularLocation>
        <location evidence="6">Cytoplasm</location>
    </subcellularLocation>
</comment>
<dbReference type="Gene3D" id="3.40.50.150">
    <property type="entry name" value="Vaccinia Virus protein VP39"/>
    <property type="match status" value="1"/>
</dbReference>
<reference evidence="8" key="1">
    <citation type="submission" date="2019-11" db="EMBL/GenBank/DDBJ databases">
        <title>Isolation and characterization of a novel species in the genus Sulfuriferula.</title>
        <authorList>
            <person name="Mochizuki J."/>
            <person name="Kojima H."/>
            <person name="Fukui M."/>
        </authorList>
    </citation>
    <scope>NUCLEOTIDE SEQUENCE [LARGE SCALE GENOMIC DNA]</scope>
    <source>
        <strain evidence="8">SGTM</strain>
    </source>
</reference>
<evidence type="ECO:0000256" key="6">
    <source>
        <dbReference type="HAMAP-Rule" id="MF_01848"/>
    </source>
</evidence>
<keyword evidence="3 6" id="KW-0489">Methyltransferase</keyword>
<gene>
    <name evidence="6 7" type="primary">rlmF</name>
    <name evidence="7" type="ORF">SFSGTM_26890</name>
</gene>
<dbReference type="PANTHER" id="PTHR13393:SF0">
    <property type="entry name" value="RNA N6-ADENOSINE-METHYLTRANSFERASE METTL16"/>
    <property type="match status" value="1"/>
</dbReference>
<comment type="function">
    <text evidence="6">Specifically methylates the adenine in position 1618 of 23S rRNA.</text>
</comment>
<protein>
    <recommendedName>
        <fullName evidence="6">Ribosomal RNA large subunit methyltransferase F</fullName>
        <ecNumber evidence="6">2.1.1.181</ecNumber>
    </recommendedName>
    <alternativeName>
        <fullName evidence="6">23S rRNA mA1618 methyltransferase</fullName>
    </alternativeName>
    <alternativeName>
        <fullName evidence="6">rRNA adenine N-6-methyltransferase</fullName>
    </alternativeName>
</protein>
<dbReference type="NCBIfam" id="NF008725">
    <property type="entry name" value="PRK11727.1"/>
    <property type="match status" value="1"/>
</dbReference>
<dbReference type="PIRSF" id="PIRSF029038">
    <property type="entry name" value="Mtase_YbiN_prd"/>
    <property type="match status" value="1"/>
</dbReference>
<evidence type="ECO:0000256" key="1">
    <source>
        <dbReference type="ARBA" id="ARBA00022490"/>
    </source>
</evidence>
<keyword evidence="1 6" id="KW-0963">Cytoplasm</keyword>
<keyword evidence="4 6" id="KW-0808">Transferase</keyword>
<comment type="similarity">
    <text evidence="6">Belongs to the methyltransferase superfamily. METTL16/RlmF family.</text>
</comment>
<dbReference type="InterPro" id="IPR016909">
    <property type="entry name" value="rRNA_lsu_MeTfrase_F"/>
</dbReference>
<dbReference type="KEGG" id="sniv:SFSGTM_26890"/>
<keyword evidence="2 6" id="KW-0698">rRNA processing</keyword>
<evidence type="ECO:0000313" key="7">
    <source>
        <dbReference type="EMBL" id="BBP01981.1"/>
    </source>
</evidence>
<dbReference type="InterPro" id="IPR029063">
    <property type="entry name" value="SAM-dependent_MTases_sf"/>
</dbReference>
<organism evidence="7 8">
    <name type="scientific">Sulfuriferula nivalis</name>
    <dbReference type="NCBI Taxonomy" id="2675298"/>
    <lineage>
        <taxon>Bacteria</taxon>
        <taxon>Pseudomonadati</taxon>
        <taxon>Pseudomonadota</taxon>
        <taxon>Betaproteobacteria</taxon>
        <taxon>Nitrosomonadales</taxon>
        <taxon>Sulfuricellaceae</taxon>
        <taxon>Sulfuriferula</taxon>
    </lineage>
</organism>
<dbReference type="RefSeq" id="WP_162085685.1">
    <property type="nucleotide sequence ID" value="NZ_AP021881.1"/>
</dbReference>
<comment type="catalytic activity">
    <reaction evidence="6">
        <text>adenosine(1618) in 23S rRNA + S-adenosyl-L-methionine = N(6)-methyladenosine(1618) in 23S rRNA + S-adenosyl-L-homocysteine + H(+)</text>
        <dbReference type="Rhea" id="RHEA:16497"/>
        <dbReference type="Rhea" id="RHEA-COMP:10229"/>
        <dbReference type="Rhea" id="RHEA-COMP:10231"/>
        <dbReference type="ChEBI" id="CHEBI:15378"/>
        <dbReference type="ChEBI" id="CHEBI:57856"/>
        <dbReference type="ChEBI" id="CHEBI:59789"/>
        <dbReference type="ChEBI" id="CHEBI:74411"/>
        <dbReference type="ChEBI" id="CHEBI:74449"/>
        <dbReference type="EC" id="2.1.1.181"/>
    </reaction>
</comment>
<keyword evidence="5 6" id="KW-0949">S-adenosyl-L-methionine</keyword>
<name>A0A809RSX6_9PROT</name>
<dbReference type="HAMAP" id="MF_01848">
    <property type="entry name" value="23SrRNA_methyltr_F"/>
    <property type="match status" value="1"/>
</dbReference>
<dbReference type="AlphaFoldDB" id="A0A809RSX6"/>
<dbReference type="CDD" id="cd02440">
    <property type="entry name" value="AdoMet_MTases"/>
    <property type="match status" value="1"/>
</dbReference>
<accession>A0A809RSX6</accession>
<evidence type="ECO:0000313" key="8">
    <source>
        <dbReference type="Proteomes" id="UP000463939"/>
    </source>
</evidence>
<dbReference type="GO" id="GO:0005737">
    <property type="term" value="C:cytoplasm"/>
    <property type="evidence" value="ECO:0007669"/>
    <property type="project" value="UniProtKB-SubCell"/>
</dbReference>
<dbReference type="EC" id="2.1.1.181" evidence="6"/>
<dbReference type="SUPFAM" id="SSF53335">
    <property type="entry name" value="S-adenosyl-L-methionine-dependent methyltransferases"/>
    <property type="match status" value="1"/>
</dbReference>